<evidence type="ECO:0000313" key="1">
    <source>
        <dbReference type="EMBL" id="AIC11669.1"/>
    </source>
</evidence>
<dbReference type="KEGG" id="xfs:D934_12945"/>
<sequence>MHQKNTKAFDLQRFTDTGHTMTLNGNAASNLETAFCKCILVQPEQ</sequence>
<dbReference type="PATRIC" id="fig|155920.8.peg.3057"/>
<dbReference type="AlphaFoldDB" id="A0A060H4F4"/>
<gene>
    <name evidence="1" type="ORF">D934_12945</name>
</gene>
<evidence type="ECO:0008006" key="3">
    <source>
        <dbReference type="Google" id="ProtNLM"/>
    </source>
</evidence>
<organism evidence="1 2">
    <name type="scientific">Xylella fastidiosa subsp. sandyi Ann-1</name>
    <dbReference type="NCBI Taxonomy" id="155920"/>
    <lineage>
        <taxon>Bacteria</taxon>
        <taxon>Pseudomonadati</taxon>
        <taxon>Pseudomonadota</taxon>
        <taxon>Gammaproteobacteria</taxon>
        <taxon>Lysobacterales</taxon>
        <taxon>Lysobacteraceae</taxon>
        <taxon>Xylella</taxon>
    </lineage>
</organism>
<reference evidence="1 2" key="1">
    <citation type="submission" date="2013-08" db="EMBL/GenBank/DDBJ databases">
        <authorList>
            <person name="Stouthamer R."/>
            <person name="Nunney L."/>
        </authorList>
    </citation>
    <scope>NUCLEOTIDE SEQUENCE [LARGE SCALE GENOMIC DNA]</scope>
    <source>
        <strain evidence="2">ann-1</strain>
    </source>
</reference>
<proteinExistence type="predicted"/>
<dbReference type="RefSeq" id="WP_155244226.1">
    <property type="nucleotide sequence ID" value="NZ_CP006696.1"/>
</dbReference>
<protein>
    <recommendedName>
        <fullName evidence="3">Alpha/beta hydrolase</fullName>
    </recommendedName>
</protein>
<evidence type="ECO:0000313" key="2">
    <source>
        <dbReference type="Proteomes" id="UP000027215"/>
    </source>
</evidence>
<name>A0A060H4F4_XYLFS</name>
<accession>A0A060H4F4</accession>
<dbReference type="HOGENOM" id="CLU_3207172_0_0_6"/>
<dbReference type="EMBL" id="CP006696">
    <property type="protein sequence ID" value="AIC11669.1"/>
    <property type="molecule type" value="Genomic_DNA"/>
</dbReference>
<dbReference type="Proteomes" id="UP000027215">
    <property type="component" value="Chromosome"/>
</dbReference>